<dbReference type="Gene3D" id="3.40.30.10">
    <property type="entry name" value="Glutaredoxin"/>
    <property type="match status" value="1"/>
</dbReference>
<reference evidence="8 9" key="1">
    <citation type="journal article" date="2017" name="Nat. Commun.">
        <title>Genome assembly with in vitro proximity ligation data and whole-genome triplication in lettuce.</title>
        <authorList>
            <person name="Reyes-Chin-Wo S."/>
            <person name="Wang Z."/>
            <person name="Yang X."/>
            <person name="Kozik A."/>
            <person name="Arikit S."/>
            <person name="Song C."/>
            <person name="Xia L."/>
            <person name="Froenicke L."/>
            <person name="Lavelle D.O."/>
            <person name="Truco M.J."/>
            <person name="Xia R."/>
            <person name="Zhu S."/>
            <person name="Xu C."/>
            <person name="Xu H."/>
            <person name="Xu X."/>
            <person name="Cox K."/>
            <person name="Korf I."/>
            <person name="Meyers B.C."/>
            <person name="Michelmore R.W."/>
        </authorList>
    </citation>
    <scope>NUCLEOTIDE SEQUENCE [LARGE SCALE GENOMIC DNA]</scope>
    <source>
        <strain evidence="9">cv. Salinas</strain>
        <tissue evidence="8">Seedlings</tissue>
    </source>
</reference>
<dbReference type="GO" id="GO:0006749">
    <property type="term" value="P:glutathione metabolic process"/>
    <property type="evidence" value="ECO:0000318"/>
    <property type="project" value="GO_Central"/>
</dbReference>
<dbReference type="FunFam" id="3.40.30.10:FF:000016">
    <property type="entry name" value="Glutathione S-transferase F2"/>
    <property type="match status" value="1"/>
</dbReference>
<dbReference type="Proteomes" id="UP000235145">
    <property type="component" value="Unassembled WGS sequence"/>
</dbReference>
<dbReference type="Pfam" id="PF00043">
    <property type="entry name" value="GST_C"/>
    <property type="match status" value="1"/>
</dbReference>
<evidence type="ECO:0000256" key="5">
    <source>
        <dbReference type="ARBA" id="ARBA00081070"/>
    </source>
</evidence>
<dbReference type="InterPro" id="IPR034347">
    <property type="entry name" value="GST_Phi_C"/>
</dbReference>
<dbReference type="PANTHER" id="PTHR43900:SF71">
    <property type="entry name" value="GLUTATHIONE TRANSFERASE"/>
    <property type="match status" value="1"/>
</dbReference>
<protein>
    <recommendedName>
        <fullName evidence="2">glutathione transferase</fullName>
        <ecNumber evidence="2">2.5.1.18</ecNumber>
    </recommendedName>
    <alternativeName>
        <fullName evidence="5">GST class-phi</fullName>
    </alternativeName>
</protein>
<dbReference type="SUPFAM" id="SSF47616">
    <property type="entry name" value="GST C-terminal domain-like"/>
    <property type="match status" value="1"/>
</dbReference>
<evidence type="ECO:0000256" key="3">
    <source>
        <dbReference type="ARBA" id="ARBA00022679"/>
    </source>
</evidence>
<dbReference type="InterPro" id="IPR036282">
    <property type="entry name" value="Glutathione-S-Trfase_C_sf"/>
</dbReference>
<keyword evidence="9" id="KW-1185">Reference proteome</keyword>
<evidence type="ECO:0000313" key="8">
    <source>
        <dbReference type="EMBL" id="KAJ0192150.1"/>
    </source>
</evidence>
<dbReference type="InterPro" id="IPR040079">
    <property type="entry name" value="Glutathione_S-Trfase"/>
</dbReference>
<keyword evidence="3" id="KW-0808">Transferase</keyword>
<dbReference type="AlphaFoldDB" id="A0A9R1USL8"/>
<feature type="domain" description="GST C-terminal" evidence="7">
    <location>
        <begin position="89"/>
        <end position="216"/>
    </location>
</feature>
<accession>A0A9R1USL8</accession>
<gene>
    <name evidence="8" type="ORF">LSAT_V11C800411400</name>
</gene>
<evidence type="ECO:0000259" key="7">
    <source>
        <dbReference type="PROSITE" id="PS50405"/>
    </source>
</evidence>
<feature type="domain" description="GST N-terminal" evidence="6">
    <location>
        <begin position="1"/>
        <end position="82"/>
    </location>
</feature>
<dbReference type="InterPro" id="IPR004045">
    <property type="entry name" value="Glutathione_S-Trfase_N"/>
</dbReference>
<comment type="catalytic activity">
    <reaction evidence="4">
        <text>RX + glutathione = an S-substituted glutathione + a halide anion + H(+)</text>
        <dbReference type="Rhea" id="RHEA:16437"/>
        <dbReference type="ChEBI" id="CHEBI:15378"/>
        <dbReference type="ChEBI" id="CHEBI:16042"/>
        <dbReference type="ChEBI" id="CHEBI:17792"/>
        <dbReference type="ChEBI" id="CHEBI:57925"/>
        <dbReference type="ChEBI" id="CHEBI:90779"/>
        <dbReference type="EC" id="2.5.1.18"/>
    </reaction>
</comment>
<dbReference type="EMBL" id="NBSK02000008">
    <property type="protein sequence ID" value="KAJ0192150.1"/>
    <property type="molecule type" value="Genomic_DNA"/>
</dbReference>
<dbReference type="GO" id="GO:0005737">
    <property type="term" value="C:cytoplasm"/>
    <property type="evidence" value="ECO:0000318"/>
    <property type="project" value="GO_Central"/>
</dbReference>
<dbReference type="GO" id="GO:0043295">
    <property type="term" value="F:glutathione binding"/>
    <property type="evidence" value="ECO:0000318"/>
    <property type="project" value="GO_Central"/>
</dbReference>
<evidence type="ECO:0000256" key="1">
    <source>
        <dbReference type="ARBA" id="ARBA00010128"/>
    </source>
</evidence>
<dbReference type="InterPro" id="IPR036249">
    <property type="entry name" value="Thioredoxin-like_sf"/>
</dbReference>
<dbReference type="CDD" id="cd03053">
    <property type="entry name" value="GST_N_Phi"/>
    <property type="match status" value="1"/>
</dbReference>
<dbReference type="PROSITE" id="PS50404">
    <property type="entry name" value="GST_NTER"/>
    <property type="match status" value="1"/>
</dbReference>
<dbReference type="InterPro" id="IPR004046">
    <property type="entry name" value="GST_C"/>
</dbReference>
<dbReference type="PANTHER" id="PTHR43900">
    <property type="entry name" value="GLUTATHIONE S-TRANSFERASE RHO"/>
    <property type="match status" value="1"/>
</dbReference>
<dbReference type="EC" id="2.5.1.18" evidence="2"/>
<dbReference type="OrthoDB" id="422574at2759"/>
<dbReference type="SFLD" id="SFLDG00358">
    <property type="entry name" value="Main_(cytGST)"/>
    <property type="match status" value="1"/>
</dbReference>
<dbReference type="GO" id="GO:0009407">
    <property type="term" value="P:toxin catabolic process"/>
    <property type="evidence" value="ECO:0007669"/>
    <property type="project" value="UniProtKB-ARBA"/>
</dbReference>
<comment type="caution">
    <text evidence="8">The sequence shown here is derived from an EMBL/GenBank/DDBJ whole genome shotgun (WGS) entry which is preliminary data.</text>
</comment>
<dbReference type="CDD" id="cd03187">
    <property type="entry name" value="GST_C_Phi"/>
    <property type="match status" value="1"/>
</dbReference>
<dbReference type="Pfam" id="PF02798">
    <property type="entry name" value="GST_N"/>
    <property type="match status" value="1"/>
</dbReference>
<dbReference type="Gramene" id="rna-gnl|WGS:NBSK|LSAT_8X54660_mrna">
    <property type="protein sequence ID" value="cds-PLY63113.1"/>
    <property type="gene ID" value="gene-LSAT_8X54660"/>
</dbReference>
<name>A0A9R1USL8_LACSA</name>
<sequence>MVMKVYGSMISTATLRVLVCLAEKDIDFELIHVDLASGEHKKPHLLSINPFGQIPAVEDGDFKLIESRAIMQYIERTYVKQGTDLISKEPKKAAEQSVWMEVESQKFEPATTRLVWELCMKRLLFGEKENQAVVKVKEEALGNLLDVYEGRLTENKYLGGDSFSMADLYHVPVIKFLMGTQTKKVFDARPHVSAWVTDILSRPSCLKVFCRSANQLGA</sequence>
<dbReference type="GO" id="GO:0004364">
    <property type="term" value="F:glutathione transferase activity"/>
    <property type="evidence" value="ECO:0000318"/>
    <property type="project" value="GO_Central"/>
</dbReference>
<evidence type="ECO:0000313" key="9">
    <source>
        <dbReference type="Proteomes" id="UP000235145"/>
    </source>
</evidence>
<evidence type="ECO:0000256" key="2">
    <source>
        <dbReference type="ARBA" id="ARBA00012452"/>
    </source>
</evidence>
<organism evidence="8 9">
    <name type="scientific">Lactuca sativa</name>
    <name type="common">Garden lettuce</name>
    <dbReference type="NCBI Taxonomy" id="4236"/>
    <lineage>
        <taxon>Eukaryota</taxon>
        <taxon>Viridiplantae</taxon>
        <taxon>Streptophyta</taxon>
        <taxon>Embryophyta</taxon>
        <taxon>Tracheophyta</taxon>
        <taxon>Spermatophyta</taxon>
        <taxon>Magnoliopsida</taxon>
        <taxon>eudicotyledons</taxon>
        <taxon>Gunneridae</taxon>
        <taxon>Pentapetalae</taxon>
        <taxon>asterids</taxon>
        <taxon>campanulids</taxon>
        <taxon>Asterales</taxon>
        <taxon>Asteraceae</taxon>
        <taxon>Cichorioideae</taxon>
        <taxon>Cichorieae</taxon>
        <taxon>Lactucinae</taxon>
        <taxon>Lactuca</taxon>
    </lineage>
</organism>
<evidence type="ECO:0000256" key="4">
    <source>
        <dbReference type="ARBA" id="ARBA00047960"/>
    </source>
</evidence>
<comment type="similarity">
    <text evidence="1">Belongs to the GST superfamily. Phi family.</text>
</comment>
<dbReference type="SFLD" id="SFLDS00019">
    <property type="entry name" value="Glutathione_Transferase_(cytos"/>
    <property type="match status" value="1"/>
</dbReference>
<dbReference type="Gene3D" id="1.20.1050.10">
    <property type="match status" value="1"/>
</dbReference>
<dbReference type="SFLD" id="SFLDG01154">
    <property type="entry name" value="Main.5:_Phi-like"/>
    <property type="match status" value="1"/>
</dbReference>
<dbReference type="FunFam" id="1.20.1050.10:FF:000004">
    <property type="entry name" value="Glutathione S-transferase F2"/>
    <property type="match status" value="1"/>
</dbReference>
<dbReference type="SUPFAM" id="SSF52833">
    <property type="entry name" value="Thioredoxin-like"/>
    <property type="match status" value="1"/>
</dbReference>
<dbReference type="PROSITE" id="PS50405">
    <property type="entry name" value="GST_CTER"/>
    <property type="match status" value="1"/>
</dbReference>
<dbReference type="InterPro" id="IPR010987">
    <property type="entry name" value="Glutathione-S-Trfase_C-like"/>
</dbReference>
<proteinExistence type="inferred from homology"/>
<evidence type="ECO:0000259" key="6">
    <source>
        <dbReference type="PROSITE" id="PS50404"/>
    </source>
</evidence>